<dbReference type="AlphaFoldDB" id="A0A915Q5Z3"/>
<dbReference type="PANTHER" id="PTHR10625">
    <property type="entry name" value="HISTONE DEACETYLASE HDAC1-RELATED"/>
    <property type="match status" value="1"/>
</dbReference>
<sequence>MFGYVYDDIMQMHANPYDPSGKTQERPERAFLIHSRLKNDGLLDDATKIEVRLANDWELCLNHPYELIRELEEMKTVEEMEDYCKGHELLWLCPESIRIARLAVGGILVVDLDYHCGNGLYHSFKGDNQFLYVNFHAYHYGAFWPYEEEYDYDNKYGNIISIPLNCAMNTEGDYIGALQHLVLPIALEYQPELVLVALGFDSAYYDDLLEHGQGIKAHGYGHIMRILDNLWPNKVLAILEGGYFSGSYTECASMAVRGLRRMKLPKLKHPKQINACMTETLWNSLCYHSKHWKNIANHLEKLQNMQVMHGFPKYAPSSVKIFLGDNFRKLWNEIQELKVARTRDWISGMSSNDIIIAKEKIDEYIKQYDYNHPTDELTDEQFLEQLLWHPSRRGEAFLKSIPTTLFFYNSMRECINDNNGTYLIIDMYAYRQAAHRYHMLQTNKE</sequence>
<dbReference type="GO" id="GO:0000118">
    <property type="term" value="C:histone deacetylase complex"/>
    <property type="evidence" value="ECO:0007669"/>
    <property type="project" value="TreeGrafter"/>
</dbReference>
<proteinExistence type="predicted"/>
<name>A0A915Q5Z3_9BILA</name>
<dbReference type="InterPro" id="IPR023696">
    <property type="entry name" value="Ureohydrolase_dom_sf"/>
</dbReference>
<dbReference type="GO" id="GO:0141221">
    <property type="term" value="F:histone deacetylase activity, hydrolytic mechanism"/>
    <property type="evidence" value="ECO:0007669"/>
    <property type="project" value="UniProtKB-EC"/>
</dbReference>
<dbReference type="SUPFAM" id="SSF52768">
    <property type="entry name" value="Arginase/deacetylase"/>
    <property type="match status" value="1"/>
</dbReference>
<evidence type="ECO:0000259" key="2">
    <source>
        <dbReference type="Pfam" id="PF00850"/>
    </source>
</evidence>
<evidence type="ECO:0000313" key="3">
    <source>
        <dbReference type="Proteomes" id="UP000887581"/>
    </source>
</evidence>
<dbReference type="PANTHER" id="PTHR10625:SF1">
    <property type="entry name" value="HISTONE DEACETYLASE DOMAIN-CONTAINING PROTEIN"/>
    <property type="match status" value="1"/>
</dbReference>
<evidence type="ECO:0000313" key="4">
    <source>
        <dbReference type="WBParaSite" id="sdigi.contig645.g9349.t1"/>
    </source>
</evidence>
<dbReference type="GO" id="GO:0040029">
    <property type="term" value="P:epigenetic regulation of gene expression"/>
    <property type="evidence" value="ECO:0007669"/>
    <property type="project" value="TreeGrafter"/>
</dbReference>
<keyword evidence="3" id="KW-1185">Reference proteome</keyword>
<dbReference type="Proteomes" id="UP000887581">
    <property type="component" value="Unplaced"/>
</dbReference>
<evidence type="ECO:0000256" key="1">
    <source>
        <dbReference type="ARBA" id="ARBA00048287"/>
    </source>
</evidence>
<feature type="domain" description="Histone deacetylase" evidence="2">
    <location>
        <begin position="107"/>
        <end position="258"/>
    </location>
</feature>
<comment type="catalytic activity">
    <reaction evidence="1">
        <text>N(6)-acetyl-L-lysyl-[histone] + H2O = L-lysyl-[histone] + acetate</text>
        <dbReference type="Rhea" id="RHEA:58196"/>
        <dbReference type="Rhea" id="RHEA-COMP:9845"/>
        <dbReference type="Rhea" id="RHEA-COMP:11338"/>
        <dbReference type="ChEBI" id="CHEBI:15377"/>
        <dbReference type="ChEBI" id="CHEBI:29969"/>
        <dbReference type="ChEBI" id="CHEBI:30089"/>
        <dbReference type="ChEBI" id="CHEBI:61930"/>
        <dbReference type="EC" id="3.5.1.98"/>
    </reaction>
</comment>
<dbReference type="Gene3D" id="3.40.800.20">
    <property type="entry name" value="Histone deacetylase domain"/>
    <property type="match status" value="2"/>
</dbReference>
<dbReference type="InterPro" id="IPR037138">
    <property type="entry name" value="His_deacetylse_dom_sf"/>
</dbReference>
<reference evidence="4" key="1">
    <citation type="submission" date="2022-11" db="UniProtKB">
        <authorList>
            <consortium name="WormBaseParasite"/>
        </authorList>
    </citation>
    <scope>IDENTIFICATION</scope>
</reference>
<dbReference type="InterPro" id="IPR023801">
    <property type="entry name" value="His_deacetylse_dom"/>
</dbReference>
<dbReference type="Pfam" id="PF00850">
    <property type="entry name" value="Hist_deacetyl"/>
    <property type="match status" value="1"/>
</dbReference>
<accession>A0A915Q5Z3</accession>
<dbReference type="WBParaSite" id="sdigi.contig645.g9349.t1">
    <property type="protein sequence ID" value="sdigi.contig645.g9349.t1"/>
    <property type="gene ID" value="sdigi.contig645.g9349"/>
</dbReference>
<organism evidence="3 4">
    <name type="scientific">Setaria digitata</name>
    <dbReference type="NCBI Taxonomy" id="48799"/>
    <lineage>
        <taxon>Eukaryota</taxon>
        <taxon>Metazoa</taxon>
        <taxon>Ecdysozoa</taxon>
        <taxon>Nematoda</taxon>
        <taxon>Chromadorea</taxon>
        <taxon>Rhabditida</taxon>
        <taxon>Spirurina</taxon>
        <taxon>Spiruromorpha</taxon>
        <taxon>Filarioidea</taxon>
        <taxon>Setariidae</taxon>
        <taxon>Setaria</taxon>
    </lineage>
</organism>
<protein>
    <submittedName>
        <fullName evidence="4">Histone deacetylase domain-containing protein</fullName>
    </submittedName>
</protein>